<comment type="caution">
    <text evidence="2">The sequence shown here is derived from an EMBL/GenBank/DDBJ whole genome shotgun (WGS) entry which is preliminary data.</text>
</comment>
<feature type="compositionally biased region" description="Polar residues" evidence="1">
    <location>
        <begin position="141"/>
        <end position="159"/>
    </location>
</feature>
<protein>
    <submittedName>
        <fullName evidence="2">Uncharacterized protein</fullName>
    </submittedName>
</protein>
<accession>A0ABQ9ZTV6</accession>
<feature type="region of interest" description="Disordered" evidence="1">
    <location>
        <begin position="22"/>
        <end position="57"/>
    </location>
</feature>
<evidence type="ECO:0000256" key="1">
    <source>
        <dbReference type="SAM" id="MobiDB-lite"/>
    </source>
</evidence>
<reference evidence="2 3" key="1">
    <citation type="journal article" date="2023" name="Nucleic Acids Res.">
        <title>The hologenome of Daphnia magna reveals possible DNA methylation and microbiome-mediated evolution of the host genome.</title>
        <authorList>
            <person name="Chaturvedi A."/>
            <person name="Li X."/>
            <person name="Dhandapani V."/>
            <person name="Marshall H."/>
            <person name="Kissane S."/>
            <person name="Cuenca-Cambronero M."/>
            <person name="Asole G."/>
            <person name="Calvet F."/>
            <person name="Ruiz-Romero M."/>
            <person name="Marangio P."/>
            <person name="Guigo R."/>
            <person name="Rago D."/>
            <person name="Mirbahai L."/>
            <person name="Eastwood N."/>
            <person name="Colbourne J.K."/>
            <person name="Zhou J."/>
            <person name="Mallon E."/>
            <person name="Orsini L."/>
        </authorList>
    </citation>
    <scope>NUCLEOTIDE SEQUENCE [LARGE SCALE GENOMIC DNA]</scope>
    <source>
        <strain evidence="2">LRV0_1</strain>
    </source>
</reference>
<name>A0ABQ9ZTV6_9CRUS</name>
<proteinExistence type="predicted"/>
<dbReference type="Proteomes" id="UP001234178">
    <property type="component" value="Unassembled WGS sequence"/>
</dbReference>
<gene>
    <name evidence="2" type="ORF">OUZ56_031307</name>
</gene>
<evidence type="ECO:0000313" key="3">
    <source>
        <dbReference type="Proteomes" id="UP001234178"/>
    </source>
</evidence>
<organism evidence="2 3">
    <name type="scientific">Daphnia magna</name>
    <dbReference type="NCBI Taxonomy" id="35525"/>
    <lineage>
        <taxon>Eukaryota</taxon>
        <taxon>Metazoa</taxon>
        <taxon>Ecdysozoa</taxon>
        <taxon>Arthropoda</taxon>
        <taxon>Crustacea</taxon>
        <taxon>Branchiopoda</taxon>
        <taxon>Diplostraca</taxon>
        <taxon>Cladocera</taxon>
        <taxon>Anomopoda</taxon>
        <taxon>Daphniidae</taxon>
        <taxon>Daphnia</taxon>
    </lineage>
</organism>
<evidence type="ECO:0000313" key="2">
    <source>
        <dbReference type="EMBL" id="KAK4016353.1"/>
    </source>
</evidence>
<dbReference type="EMBL" id="JAOYFB010000005">
    <property type="protein sequence ID" value="KAK4016353.1"/>
    <property type="molecule type" value="Genomic_DNA"/>
</dbReference>
<sequence length="205" mass="23293">MNPFTSSSSLVDVRKLEKGKGLSSLQINKRSRGGKKDDGSDESSFNSCRPYSRRRKDDDNGFVRRLACKWSIRQRVADGAQSRLKAKKGLLLRTHVIRNPMGCEMVLLLYTSIEMAEGFICSRFRRPTESCPVVEQQQQQPVTRFGQQTPNNRQQSQDYELSRPQETGSEKRTLNIRLLSEAISSLVLLPRGWSLLIVKVSACKE</sequence>
<feature type="region of interest" description="Disordered" evidence="1">
    <location>
        <begin position="135"/>
        <end position="168"/>
    </location>
</feature>
<keyword evidence="3" id="KW-1185">Reference proteome</keyword>